<dbReference type="Proteomes" id="UP000050139">
    <property type="component" value="Unassembled WGS sequence"/>
</dbReference>
<name>A0A0T9JVP5_MYCTX</name>
<accession>A0A0T9JVP5</accession>
<evidence type="ECO:0000313" key="3">
    <source>
        <dbReference type="EMBL" id="CKT13600.1"/>
    </source>
</evidence>
<dbReference type="Proteomes" id="UP000050164">
    <property type="component" value="Unassembled WGS sequence"/>
</dbReference>
<evidence type="ECO:0000313" key="5">
    <source>
        <dbReference type="EMBL" id="CKT52050.1"/>
    </source>
</evidence>
<evidence type="ECO:0000313" key="14">
    <source>
        <dbReference type="Proteomes" id="UP000050139"/>
    </source>
</evidence>
<feature type="compositionally biased region" description="Polar residues" evidence="1">
    <location>
        <begin position="59"/>
        <end position="75"/>
    </location>
</feature>
<reference evidence="9 10" key="2">
    <citation type="submission" date="2015-03" db="EMBL/GenBank/DDBJ databases">
        <authorList>
            <consortium name="Pathogen Informatics"/>
        </authorList>
    </citation>
    <scope>NUCLEOTIDE SEQUENCE [LARGE SCALE GENOMIC DNA]</scope>
    <source>
        <strain evidence="4 12">Bir 172</strain>
        <strain evidence="5 15">Bir 185</strain>
        <strain evidence="3 13">Bir 187</strain>
        <strain evidence="2 10">H09601792</strain>
        <strain evidence="9">N09902308</strain>
        <strain evidence="7 11">P00601463</strain>
    </source>
</reference>
<evidence type="ECO:0000313" key="2">
    <source>
        <dbReference type="EMBL" id="CFE63669.1"/>
    </source>
</evidence>
<evidence type="ECO:0000313" key="12">
    <source>
        <dbReference type="Proteomes" id="UP000048948"/>
    </source>
</evidence>
<feature type="compositionally biased region" description="Polar residues" evidence="1">
    <location>
        <begin position="1"/>
        <end position="18"/>
    </location>
</feature>
<dbReference type="Proteomes" id="UP000048600">
    <property type="component" value="Unassembled WGS sequence"/>
</dbReference>
<dbReference type="EMBL" id="CFOH01000625">
    <property type="protein sequence ID" value="CFE63669.1"/>
    <property type="molecule type" value="Genomic_DNA"/>
</dbReference>
<dbReference type="EMBL" id="CSBK01001704">
    <property type="protein sequence ID" value="COZ04342.1"/>
    <property type="molecule type" value="Genomic_DNA"/>
</dbReference>
<dbReference type="EMBL" id="COPH01000063">
    <property type="protein sequence ID" value="CLX15169.1"/>
    <property type="molecule type" value="Genomic_DNA"/>
</dbReference>
<feature type="compositionally biased region" description="Low complexity" evidence="1">
    <location>
        <begin position="26"/>
        <end position="37"/>
    </location>
</feature>
<dbReference type="Proteomes" id="UP000049023">
    <property type="component" value="Unassembled WGS sequence"/>
</dbReference>
<evidence type="ECO:0000313" key="11">
    <source>
        <dbReference type="Proteomes" id="UP000048600"/>
    </source>
</evidence>
<feature type="compositionally biased region" description="Low complexity" evidence="1">
    <location>
        <begin position="85"/>
        <end position="97"/>
    </location>
</feature>
<evidence type="ECO:0000313" key="13">
    <source>
        <dbReference type="Proteomes" id="UP000049023"/>
    </source>
</evidence>
<evidence type="ECO:0000313" key="9">
    <source>
        <dbReference type="Proteomes" id="UP000039021"/>
    </source>
</evidence>
<proteinExistence type="predicted"/>
<dbReference type="Proteomes" id="UP000039021">
    <property type="component" value="Unassembled WGS sequence"/>
</dbReference>
<evidence type="ECO:0000313" key="7">
    <source>
        <dbReference type="EMBL" id="COW90531.1"/>
    </source>
</evidence>
<dbReference type="EMBL" id="CNFU01001181">
    <property type="protein sequence ID" value="CKT13600.1"/>
    <property type="molecule type" value="Genomic_DNA"/>
</dbReference>
<evidence type="ECO:0000313" key="8">
    <source>
        <dbReference type="EMBL" id="COZ04342.1"/>
    </source>
</evidence>
<evidence type="ECO:0000256" key="1">
    <source>
        <dbReference type="SAM" id="MobiDB-lite"/>
    </source>
</evidence>
<feature type="compositionally biased region" description="Polar residues" evidence="1">
    <location>
        <begin position="41"/>
        <end position="51"/>
    </location>
</feature>
<dbReference type="AlphaFoldDB" id="A0A0T9JVP5"/>
<evidence type="ECO:0000313" key="4">
    <source>
        <dbReference type="EMBL" id="CKT34097.1"/>
    </source>
</evidence>
<protein>
    <submittedName>
        <fullName evidence="8">Uncharacterized protein</fullName>
    </submittedName>
</protein>
<organism evidence="8 9">
    <name type="scientific">Mycobacterium tuberculosis</name>
    <dbReference type="NCBI Taxonomy" id="1773"/>
    <lineage>
        <taxon>Bacteria</taxon>
        <taxon>Bacillati</taxon>
        <taxon>Actinomycetota</taxon>
        <taxon>Actinomycetes</taxon>
        <taxon>Mycobacteriales</taxon>
        <taxon>Mycobacteriaceae</taxon>
        <taxon>Mycobacterium</taxon>
        <taxon>Mycobacterium tuberculosis complex</taxon>
    </lineage>
</organism>
<evidence type="ECO:0000313" key="10">
    <source>
        <dbReference type="Proteomes" id="UP000046947"/>
    </source>
</evidence>
<gene>
    <name evidence="2" type="ORF">ERS007688_03138</name>
    <name evidence="8" type="ORF">ERS007739_03332</name>
    <name evidence="7" type="ORF">ERS007741_03392</name>
    <name evidence="4" type="ORF">ERS027646_03381</name>
    <name evidence="5" type="ORF">ERS027659_04526</name>
    <name evidence="3" type="ORF">ERS027661_03977</name>
    <name evidence="6" type="ORF">ERS094118_04110</name>
</gene>
<evidence type="ECO:0000313" key="6">
    <source>
        <dbReference type="EMBL" id="CLX15169.1"/>
    </source>
</evidence>
<dbReference type="EMBL" id="CNGE01000784">
    <property type="protein sequence ID" value="CKT34097.1"/>
    <property type="molecule type" value="Genomic_DNA"/>
</dbReference>
<dbReference type="Proteomes" id="UP000048948">
    <property type="component" value="Unassembled WGS sequence"/>
</dbReference>
<dbReference type="EMBL" id="CHKL01000506">
    <property type="protein sequence ID" value="COW90531.1"/>
    <property type="molecule type" value="Genomic_DNA"/>
</dbReference>
<feature type="region of interest" description="Disordered" evidence="1">
    <location>
        <begin position="1"/>
        <end position="111"/>
    </location>
</feature>
<reference evidence="8 14" key="1">
    <citation type="submission" date="2015-03" db="EMBL/GenBank/DDBJ databases">
        <authorList>
            <consortium name="Pathogen Informatics"/>
            <person name="Murphy D."/>
        </authorList>
    </citation>
    <scope>NUCLEOTIDE SEQUENCE</scope>
    <source>
        <strain evidence="6 14">0268S</strain>
        <strain evidence="8">N09902308</strain>
    </source>
</reference>
<sequence>MEATDNTGNPNPSASSIDTADGPTGAMRARTADAPAACNETPCQENGTNTEPWPRSALSALNTTACKAASSSTGCTPKPVTETPASAGNATSANTSSPRRHIAVSPRNAGP</sequence>
<dbReference type="Proteomes" id="UP000046947">
    <property type="component" value="Unassembled WGS sequence"/>
</dbReference>
<dbReference type="EMBL" id="CNFT01001681">
    <property type="protein sequence ID" value="CKT52050.1"/>
    <property type="molecule type" value="Genomic_DNA"/>
</dbReference>
<evidence type="ECO:0000313" key="15">
    <source>
        <dbReference type="Proteomes" id="UP000050164"/>
    </source>
</evidence>